<dbReference type="PRINTS" id="PR00413">
    <property type="entry name" value="HADHALOGNASE"/>
</dbReference>
<evidence type="ECO:0000313" key="1">
    <source>
        <dbReference type="EMBL" id="VEG29773.1"/>
    </source>
</evidence>
<dbReference type="InterPro" id="IPR023214">
    <property type="entry name" value="HAD_sf"/>
</dbReference>
<protein>
    <submittedName>
        <fullName evidence="1">?-D-glucose-1-phosphatase</fullName>
    </submittedName>
</protein>
<accession>A0A448HJA8</accession>
<evidence type="ECO:0000313" key="2">
    <source>
        <dbReference type="Proteomes" id="UP000266895"/>
    </source>
</evidence>
<dbReference type="KEGG" id="ahw:NCTC11636_02242"/>
<reference evidence="1 2" key="1">
    <citation type="submission" date="2018-12" db="EMBL/GenBank/DDBJ databases">
        <authorList>
            <consortium name="Pathogen Informatics"/>
        </authorList>
    </citation>
    <scope>NUCLEOTIDE SEQUENCE [LARGE SCALE GENOMIC DNA]</scope>
    <source>
        <strain evidence="1 2">NCTC11636</strain>
    </source>
</reference>
<dbReference type="Pfam" id="PF00702">
    <property type="entry name" value="Hydrolase"/>
    <property type="match status" value="1"/>
</dbReference>
<dbReference type="PANTHER" id="PTHR43611">
    <property type="entry name" value="ALPHA-D-GLUCOSE 1-PHOSPHATE PHOSPHATASE"/>
    <property type="match status" value="1"/>
</dbReference>
<dbReference type="NCBIfam" id="TIGR01509">
    <property type="entry name" value="HAD-SF-IA-v3"/>
    <property type="match status" value="1"/>
</dbReference>
<dbReference type="InterPro" id="IPR036412">
    <property type="entry name" value="HAD-like_sf"/>
</dbReference>
<dbReference type="InterPro" id="IPR006439">
    <property type="entry name" value="HAD-SF_hydro_IA"/>
</dbReference>
<dbReference type="SUPFAM" id="SSF56784">
    <property type="entry name" value="HAD-like"/>
    <property type="match status" value="1"/>
</dbReference>
<name>A0A448HJA8_9ACTO</name>
<organism evidence="1 2">
    <name type="scientific">Actinomyces howellii</name>
    <dbReference type="NCBI Taxonomy" id="52771"/>
    <lineage>
        <taxon>Bacteria</taxon>
        <taxon>Bacillati</taxon>
        <taxon>Actinomycetota</taxon>
        <taxon>Actinomycetes</taxon>
        <taxon>Actinomycetales</taxon>
        <taxon>Actinomycetaceae</taxon>
        <taxon>Actinomyces</taxon>
    </lineage>
</organism>
<dbReference type="AlphaFoldDB" id="A0A448HJA8"/>
<dbReference type="EMBL" id="LR134350">
    <property type="protein sequence ID" value="VEG29773.1"/>
    <property type="molecule type" value="Genomic_DNA"/>
</dbReference>
<sequence length="222" mass="24052">MTHISLPTAGPAAAHAFPPPRAGGVRAVLFDADGVLQLIGTPWRQALAQAGGEDFAEALLVEEVSALEGRDHLRDVLDRLVRRLGLSTGTEQVLETWWRATPDPEAWQVVRDLRAAGYLTVLATNQQWERRAWMRHTLGYDGLCDIDAYSCTLGVCKPSPVYFREVLALTRAKPHEALFIDDNAENIAVAAGLGLRTIEHPADSGGALLRQEVEAALADVAG</sequence>
<dbReference type="SFLD" id="SFLDG01129">
    <property type="entry name" value="C1.5:_HAD__Beta-PGM__Phosphata"/>
    <property type="match status" value="1"/>
</dbReference>
<proteinExistence type="predicted"/>
<dbReference type="Proteomes" id="UP000266895">
    <property type="component" value="Chromosome"/>
</dbReference>
<gene>
    <name evidence="1" type="ORF">NCTC11636_02242</name>
</gene>
<dbReference type="Gene3D" id="3.40.50.1000">
    <property type="entry name" value="HAD superfamily/HAD-like"/>
    <property type="match status" value="1"/>
</dbReference>
<keyword evidence="2" id="KW-1185">Reference proteome</keyword>
<dbReference type="RefSeq" id="WP_408608370.1">
    <property type="nucleotide sequence ID" value="NZ_LR134350.1"/>
</dbReference>
<dbReference type="PANTHER" id="PTHR43611:SF3">
    <property type="entry name" value="FLAVIN MONONUCLEOTIDE HYDROLASE 1, CHLOROPLATIC"/>
    <property type="match status" value="1"/>
</dbReference>
<dbReference type="SFLD" id="SFLDS00003">
    <property type="entry name" value="Haloacid_Dehalogenase"/>
    <property type="match status" value="1"/>
</dbReference>